<dbReference type="EMBL" id="CP001349">
    <property type="protein sequence ID" value="ACL59307.1"/>
    <property type="molecule type" value="Genomic_DNA"/>
</dbReference>
<dbReference type="Gene3D" id="1.10.260.40">
    <property type="entry name" value="lambda repressor-like DNA-binding domains"/>
    <property type="match status" value="1"/>
</dbReference>
<dbReference type="PANTHER" id="PTHR36511">
    <property type="entry name" value="MERR FAMILY BACTERIAL REGULATORY PROTEIN"/>
    <property type="match status" value="1"/>
</dbReference>
<dbReference type="PROSITE" id="PS50943">
    <property type="entry name" value="HTH_CROC1"/>
    <property type="match status" value="1"/>
</dbReference>
<dbReference type="InterPro" id="IPR001387">
    <property type="entry name" value="Cro/C1-type_HTH"/>
</dbReference>
<dbReference type="KEGG" id="mno:Mnod_4437"/>
<organism evidence="5 6">
    <name type="scientific">Methylobacterium nodulans (strain LMG 21967 / CNCM I-2342 / ORS 2060)</name>
    <dbReference type="NCBI Taxonomy" id="460265"/>
    <lineage>
        <taxon>Bacteria</taxon>
        <taxon>Pseudomonadati</taxon>
        <taxon>Pseudomonadota</taxon>
        <taxon>Alphaproteobacteria</taxon>
        <taxon>Hyphomicrobiales</taxon>
        <taxon>Methylobacteriaceae</taxon>
        <taxon>Methylobacterium</taxon>
    </lineage>
</organism>
<gene>
    <name evidence="5" type="ordered locus">Mnod_4437</name>
</gene>
<keyword evidence="2" id="KW-0238">DNA-binding</keyword>
<feature type="domain" description="HTH cro/C1-type" evidence="4">
    <location>
        <begin position="56"/>
        <end position="89"/>
    </location>
</feature>
<dbReference type="Pfam" id="PF01381">
    <property type="entry name" value="HTH_3"/>
    <property type="match status" value="1"/>
</dbReference>
<dbReference type="AlphaFoldDB" id="B8IBQ3"/>
<dbReference type="CDD" id="cd00093">
    <property type="entry name" value="HTH_XRE"/>
    <property type="match status" value="1"/>
</dbReference>
<evidence type="ECO:0000256" key="3">
    <source>
        <dbReference type="ARBA" id="ARBA00023163"/>
    </source>
</evidence>
<dbReference type="RefSeq" id="WP_015930946.1">
    <property type="nucleotide sequence ID" value="NC_011894.1"/>
</dbReference>
<dbReference type="InterPro" id="IPR010982">
    <property type="entry name" value="Lambda_DNA-bd_dom_sf"/>
</dbReference>
<proteinExistence type="predicted"/>
<keyword evidence="3" id="KW-0804">Transcription</keyword>
<dbReference type="HOGENOM" id="CLU_144725_5_0_5"/>
<dbReference type="eggNOG" id="COG2944">
    <property type="taxonomic scope" value="Bacteria"/>
</dbReference>
<evidence type="ECO:0000256" key="2">
    <source>
        <dbReference type="ARBA" id="ARBA00023125"/>
    </source>
</evidence>
<protein>
    <submittedName>
        <fullName evidence="5">Transcriptional regulator, XRE family</fullName>
    </submittedName>
</protein>
<evidence type="ECO:0000256" key="1">
    <source>
        <dbReference type="ARBA" id="ARBA00023015"/>
    </source>
</evidence>
<dbReference type="SMART" id="SM00530">
    <property type="entry name" value="HTH_XRE"/>
    <property type="match status" value="1"/>
</dbReference>
<dbReference type="PANTHER" id="PTHR36511:SF4">
    <property type="entry name" value="ANTITOXIN MQSA"/>
    <property type="match status" value="1"/>
</dbReference>
<evidence type="ECO:0000313" key="5">
    <source>
        <dbReference type="EMBL" id="ACL59307.1"/>
    </source>
</evidence>
<sequence length="119" mass="13244">MARISLEQLKTNRPAIDQAKIEATTEKDIRRHMIEDGQNPDAEPTGYRPVLSVTTIRERLNMTQTVFAQALGVPVATIRNWEQGRKQPDPAARSLLTIVAREPEAAFRALGVRALGVSR</sequence>
<dbReference type="SUPFAM" id="SSF47413">
    <property type="entry name" value="lambda repressor-like DNA-binding domains"/>
    <property type="match status" value="1"/>
</dbReference>
<accession>B8IBQ3</accession>
<dbReference type="OrthoDB" id="461984at2"/>
<keyword evidence="1" id="KW-0805">Transcription regulation</keyword>
<dbReference type="InterPro" id="IPR052359">
    <property type="entry name" value="HTH-type_reg/antitoxin"/>
</dbReference>
<keyword evidence="6" id="KW-1185">Reference proteome</keyword>
<name>B8IBQ3_METNO</name>
<dbReference type="GO" id="GO:0003677">
    <property type="term" value="F:DNA binding"/>
    <property type="evidence" value="ECO:0007669"/>
    <property type="project" value="UniProtKB-KW"/>
</dbReference>
<dbReference type="STRING" id="460265.Mnod_4437"/>
<evidence type="ECO:0000259" key="4">
    <source>
        <dbReference type="PROSITE" id="PS50943"/>
    </source>
</evidence>
<reference evidence="5 6" key="1">
    <citation type="submission" date="2009-01" db="EMBL/GenBank/DDBJ databases">
        <title>Complete sequence of chromosome of Methylobacterium nodulans ORS 2060.</title>
        <authorList>
            <consortium name="US DOE Joint Genome Institute"/>
            <person name="Lucas S."/>
            <person name="Copeland A."/>
            <person name="Lapidus A."/>
            <person name="Glavina del Rio T."/>
            <person name="Dalin E."/>
            <person name="Tice H."/>
            <person name="Bruce D."/>
            <person name="Goodwin L."/>
            <person name="Pitluck S."/>
            <person name="Sims D."/>
            <person name="Brettin T."/>
            <person name="Detter J.C."/>
            <person name="Han C."/>
            <person name="Larimer F."/>
            <person name="Land M."/>
            <person name="Hauser L."/>
            <person name="Kyrpides N."/>
            <person name="Ivanova N."/>
            <person name="Marx C.J."/>
            <person name="Richardson P."/>
        </authorList>
    </citation>
    <scope>NUCLEOTIDE SEQUENCE [LARGE SCALE GENOMIC DNA]</scope>
    <source>
        <strain evidence="6">LMG 21967 / CNCM I-2342 / ORS 2060</strain>
    </source>
</reference>
<dbReference type="Proteomes" id="UP000008207">
    <property type="component" value="Chromosome"/>
</dbReference>
<evidence type="ECO:0000313" key="6">
    <source>
        <dbReference type="Proteomes" id="UP000008207"/>
    </source>
</evidence>